<feature type="region of interest" description="Disordered" evidence="7">
    <location>
        <begin position="300"/>
        <end position="429"/>
    </location>
</feature>
<feature type="compositionally biased region" description="Low complexity" evidence="7">
    <location>
        <begin position="14"/>
        <end position="31"/>
    </location>
</feature>
<protein>
    <recommendedName>
        <fullName evidence="8">BZIP domain-containing protein</fullName>
    </recommendedName>
</protein>
<dbReference type="OrthoDB" id="295274at2759"/>
<feature type="region of interest" description="Disordered" evidence="7">
    <location>
        <begin position="1"/>
        <end position="155"/>
    </location>
</feature>
<dbReference type="Pfam" id="PF11785">
    <property type="entry name" value="Aft1_OSA"/>
    <property type="match status" value="1"/>
</dbReference>
<evidence type="ECO:0000259" key="8">
    <source>
        <dbReference type="PROSITE" id="PS50217"/>
    </source>
</evidence>
<evidence type="ECO:0000256" key="7">
    <source>
        <dbReference type="SAM" id="MobiDB-lite"/>
    </source>
</evidence>
<keyword evidence="4" id="KW-0804">Transcription</keyword>
<evidence type="ECO:0000313" key="10">
    <source>
        <dbReference type="Proteomes" id="UP000091956"/>
    </source>
</evidence>
<dbReference type="STRING" id="342668.A0A1B8G7L6"/>
<dbReference type="InterPro" id="IPR051027">
    <property type="entry name" value="bZIP_transcription_factors"/>
</dbReference>
<dbReference type="Pfam" id="PF00170">
    <property type="entry name" value="bZIP_1"/>
    <property type="match status" value="1"/>
</dbReference>
<accession>A0A1B8G7L6</accession>
<dbReference type="InterPro" id="IPR021756">
    <property type="entry name" value="TF_Aft1_HRR"/>
</dbReference>
<keyword evidence="3" id="KW-0238">DNA-binding</keyword>
<dbReference type="EMBL" id="KV460280">
    <property type="protein sequence ID" value="OBT91814.1"/>
    <property type="molecule type" value="Genomic_DNA"/>
</dbReference>
<dbReference type="Gene3D" id="1.20.5.170">
    <property type="match status" value="1"/>
</dbReference>
<dbReference type="InterPro" id="IPR004827">
    <property type="entry name" value="bZIP"/>
</dbReference>
<dbReference type="CDD" id="cd14687">
    <property type="entry name" value="bZIP_ATF2"/>
    <property type="match status" value="1"/>
</dbReference>
<feature type="compositionally biased region" description="Polar residues" evidence="7">
    <location>
        <begin position="243"/>
        <end position="258"/>
    </location>
</feature>
<evidence type="ECO:0000256" key="1">
    <source>
        <dbReference type="ARBA" id="ARBA00004123"/>
    </source>
</evidence>
<dbReference type="GO" id="GO:0003700">
    <property type="term" value="F:DNA-binding transcription factor activity"/>
    <property type="evidence" value="ECO:0007669"/>
    <property type="project" value="InterPro"/>
</dbReference>
<evidence type="ECO:0000256" key="2">
    <source>
        <dbReference type="ARBA" id="ARBA00023015"/>
    </source>
</evidence>
<keyword evidence="6" id="KW-0175">Coiled coil</keyword>
<dbReference type="FunFam" id="1.20.5.170:FF:000053">
    <property type="entry name" value="BZIP transcription factor AtfA"/>
    <property type="match status" value="1"/>
</dbReference>
<feature type="compositionally biased region" description="Polar residues" evidence="7">
    <location>
        <begin position="268"/>
        <end position="277"/>
    </location>
</feature>
<organism evidence="9 10">
    <name type="scientific">Pseudogymnoascus verrucosus</name>
    <dbReference type="NCBI Taxonomy" id="342668"/>
    <lineage>
        <taxon>Eukaryota</taxon>
        <taxon>Fungi</taxon>
        <taxon>Dikarya</taxon>
        <taxon>Ascomycota</taxon>
        <taxon>Pezizomycotina</taxon>
        <taxon>Leotiomycetes</taxon>
        <taxon>Thelebolales</taxon>
        <taxon>Thelebolaceae</taxon>
        <taxon>Pseudogymnoascus</taxon>
    </lineage>
</organism>
<feature type="domain" description="BZIP" evidence="8">
    <location>
        <begin position="429"/>
        <end position="492"/>
    </location>
</feature>
<dbReference type="InterPro" id="IPR046347">
    <property type="entry name" value="bZIP_sf"/>
</dbReference>
<evidence type="ECO:0000256" key="6">
    <source>
        <dbReference type="SAM" id="Coils"/>
    </source>
</evidence>
<dbReference type="PANTHER" id="PTHR19304">
    <property type="entry name" value="CYCLIC-AMP RESPONSE ELEMENT BINDING PROTEIN"/>
    <property type="match status" value="1"/>
</dbReference>
<comment type="subcellular location">
    <subcellularLocation>
        <location evidence="1">Nucleus</location>
    </subcellularLocation>
</comment>
<dbReference type="GO" id="GO:0003677">
    <property type="term" value="F:DNA binding"/>
    <property type="evidence" value="ECO:0007669"/>
    <property type="project" value="UniProtKB-KW"/>
</dbReference>
<keyword evidence="5" id="KW-0539">Nucleus</keyword>
<dbReference type="AlphaFoldDB" id="A0A1B8G7L6"/>
<keyword evidence="2" id="KW-0805">Transcription regulation</keyword>
<feature type="compositionally biased region" description="Gly residues" evidence="7">
    <location>
        <begin position="560"/>
        <end position="572"/>
    </location>
</feature>
<dbReference type="RefSeq" id="XP_018125547.1">
    <property type="nucleotide sequence ID" value="XM_018278758.2"/>
</dbReference>
<evidence type="ECO:0000313" key="9">
    <source>
        <dbReference type="EMBL" id="OBT91814.1"/>
    </source>
</evidence>
<evidence type="ECO:0000256" key="4">
    <source>
        <dbReference type="ARBA" id="ARBA00023163"/>
    </source>
</evidence>
<feature type="region of interest" description="Disordered" evidence="7">
    <location>
        <begin position="234"/>
        <end position="286"/>
    </location>
</feature>
<reference evidence="10" key="2">
    <citation type="journal article" date="2018" name="Nat. Commun.">
        <title>Extreme sensitivity to ultraviolet light in the fungal pathogen causing white-nose syndrome of bats.</title>
        <authorList>
            <person name="Palmer J.M."/>
            <person name="Drees K.P."/>
            <person name="Foster J.T."/>
            <person name="Lindner D.L."/>
        </authorList>
    </citation>
    <scope>NUCLEOTIDE SEQUENCE [LARGE SCALE GENOMIC DNA]</scope>
    <source>
        <strain evidence="10">UAMH 10579</strain>
    </source>
</reference>
<dbReference type="Pfam" id="PF11787">
    <property type="entry name" value="Aft1_HRR"/>
    <property type="match status" value="1"/>
</dbReference>
<reference evidence="9 10" key="1">
    <citation type="submission" date="2016-03" db="EMBL/GenBank/DDBJ databases">
        <title>Comparative genomics of Pseudogymnoascus destructans, the fungus causing white-nose syndrome of bats.</title>
        <authorList>
            <person name="Palmer J.M."/>
            <person name="Drees K.P."/>
            <person name="Foster J.T."/>
            <person name="Lindner D.L."/>
        </authorList>
    </citation>
    <scope>NUCLEOTIDE SEQUENCE [LARGE SCALE GENOMIC DNA]</scope>
    <source>
        <strain evidence="9 10">UAMH 10579</strain>
    </source>
</reference>
<gene>
    <name evidence="9" type="ORF">VE01_09344</name>
</gene>
<keyword evidence="10" id="KW-1185">Reference proteome</keyword>
<dbReference type="GeneID" id="28842730"/>
<feature type="compositionally biased region" description="Polar residues" evidence="7">
    <location>
        <begin position="35"/>
        <end position="48"/>
    </location>
</feature>
<dbReference type="SUPFAM" id="SSF57959">
    <property type="entry name" value="Leucine zipper domain"/>
    <property type="match status" value="1"/>
</dbReference>
<name>A0A1B8G7L6_9PEZI</name>
<dbReference type="InterPro" id="IPR020956">
    <property type="entry name" value="TF_Aft1_OSM"/>
</dbReference>
<dbReference type="InterPro" id="IPR021755">
    <property type="entry name" value="TF_Aft1_HRA"/>
</dbReference>
<dbReference type="SMART" id="SM00338">
    <property type="entry name" value="BRLZ"/>
    <property type="match status" value="1"/>
</dbReference>
<dbReference type="PROSITE" id="PS50217">
    <property type="entry name" value="BZIP"/>
    <property type="match status" value="1"/>
</dbReference>
<evidence type="ECO:0000256" key="5">
    <source>
        <dbReference type="ARBA" id="ARBA00023242"/>
    </source>
</evidence>
<dbReference type="Proteomes" id="UP000091956">
    <property type="component" value="Unassembled WGS sequence"/>
</dbReference>
<proteinExistence type="predicted"/>
<feature type="compositionally biased region" description="Basic residues" evidence="7">
    <location>
        <begin position="361"/>
        <end position="372"/>
    </location>
</feature>
<dbReference type="Pfam" id="PF11786">
    <property type="entry name" value="Aft1_HRA"/>
    <property type="match status" value="1"/>
</dbReference>
<dbReference type="GO" id="GO:0005634">
    <property type="term" value="C:nucleus"/>
    <property type="evidence" value="ECO:0007669"/>
    <property type="project" value="UniProtKB-SubCell"/>
</dbReference>
<evidence type="ECO:0000256" key="3">
    <source>
        <dbReference type="ARBA" id="ARBA00023125"/>
    </source>
</evidence>
<feature type="coiled-coil region" evidence="6">
    <location>
        <begin position="454"/>
        <end position="488"/>
    </location>
</feature>
<feature type="region of interest" description="Disordered" evidence="7">
    <location>
        <begin position="560"/>
        <end position="587"/>
    </location>
</feature>
<sequence>MENSPTDTAKKEIPSPTEPATTTTSNTTPIKTDNETIPNNADSSSTNVDGDAETTDPTLLPPPPRPSSNSGTSNNNNSNSNSDTYFAPNQPAASHLSFEPNPFEHSFAGGGGSNSAGDSQTPGGTKLPPVASITSPSSLLPGGGTTPYPWGSSSLRTGPLSPAMLSGPTGDYFGDTNHLRGGFTPNESSLRTGLTPGGGGTMFPTPSPNSQAIFNQIAAATPATPTVDFHRSALAASHRKQSEAATPSNITSQPQRDVTNGDHAATTPAKQLQQQQREPFAQHDANDAANGLFLLASQSRTNSVGPGASGQYAMAPQQPVHAHPSGGGASQPRELRNGSRGGGGVSEGSEDSEDRSSSRVTRGKGRKGAGARRKAEEVPVASKAPPAKKGKHGGGSAASQHYMEPEPPSEEEDVKQEEYNANGKKMTDEEKRKNFLERNRVAALKCRQRKKQWLANLQQKVEIFSSENDSLTNQLANLREEVIQLKTRLLAHKDCPVSQSQAMGGYLGGIEFGGGAPPGMMGQGMPAGMPAGMQGGGMPAGMQGGMQGMGVQYGSMMGQGMSGGGMQGGGGQQQQVMAQGGGDRRFS</sequence>
<feature type="compositionally biased region" description="Low complexity" evidence="7">
    <location>
        <begin position="67"/>
        <end position="82"/>
    </location>
</feature>